<gene>
    <name evidence="1" type="ORF">ABIC20_004546</name>
</gene>
<accession>A0ABV2NL56</accession>
<keyword evidence="2" id="KW-1185">Reference proteome</keyword>
<evidence type="ECO:0000313" key="1">
    <source>
        <dbReference type="EMBL" id="MET3867237.1"/>
    </source>
</evidence>
<comment type="caution">
    <text evidence="1">The sequence shown here is derived from an EMBL/GenBank/DDBJ whole genome shotgun (WGS) entry which is preliminary data.</text>
</comment>
<protein>
    <submittedName>
        <fullName evidence="1">Uncharacterized protein</fullName>
    </submittedName>
</protein>
<proteinExistence type="predicted"/>
<dbReference type="Proteomes" id="UP001549119">
    <property type="component" value="Unassembled WGS sequence"/>
</dbReference>
<reference evidence="1 2" key="1">
    <citation type="submission" date="2024-06" db="EMBL/GenBank/DDBJ databases">
        <title>Genomics of switchgrass bacterial isolates.</title>
        <authorList>
            <person name="Shade A."/>
        </authorList>
    </citation>
    <scope>NUCLEOTIDE SEQUENCE [LARGE SCALE GENOMIC DNA]</scope>
    <source>
        <strain evidence="1 2">PvP084</strain>
    </source>
</reference>
<name>A0ABV2NL56_9HYPH</name>
<evidence type="ECO:0000313" key="2">
    <source>
        <dbReference type="Proteomes" id="UP001549119"/>
    </source>
</evidence>
<sequence>MAYRLTNWTQLKDQDAEVCHLVEVFDGVEDEEAIATFSRCPLGERLAEAALAMTRVASAAQAAMDGTSRS</sequence>
<dbReference type="EMBL" id="JBEPNW010000002">
    <property type="protein sequence ID" value="MET3867237.1"/>
    <property type="molecule type" value="Genomic_DNA"/>
</dbReference>
<organism evidence="1 2">
    <name type="scientific">Methylobacterium radiotolerans</name>
    <dbReference type="NCBI Taxonomy" id="31998"/>
    <lineage>
        <taxon>Bacteria</taxon>
        <taxon>Pseudomonadati</taxon>
        <taxon>Pseudomonadota</taxon>
        <taxon>Alphaproteobacteria</taxon>
        <taxon>Hyphomicrobiales</taxon>
        <taxon>Methylobacteriaceae</taxon>
        <taxon>Methylobacterium</taxon>
    </lineage>
</organism>
<dbReference type="RefSeq" id="WP_063110587.1">
    <property type="nucleotide sequence ID" value="NZ_JBEPNV010000001.1"/>
</dbReference>